<dbReference type="EMBL" id="MJFZ01000210">
    <property type="protein sequence ID" value="RAW34167.1"/>
    <property type="molecule type" value="Genomic_DNA"/>
</dbReference>
<sequence>MALSSGLSIRSCAAAAAAASTLTPTQAEHECTVQYEIEESERATIKTALDSRPVNTKRKYDRYQNKCVQWCSGRNFRDHDTVSGGKLHLFLSSTVKGRKSKKNKDKTMGGSTVCGNVNAIVNLYNQQVTLRTNSNTHPRMTSVKQLIRNVQAQSTATRKKND</sequence>
<comment type="caution">
    <text evidence="2">The sequence shown here is derived from an EMBL/GenBank/DDBJ whole genome shotgun (WGS) entry which is preliminary data.</text>
</comment>
<keyword evidence="1" id="KW-0732">Signal</keyword>
<proteinExistence type="predicted"/>
<evidence type="ECO:0000313" key="3">
    <source>
        <dbReference type="Proteomes" id="UP000251314"/>
    </source>
</evidence>
<name>A0A329SBB3_9STRA</name>
<accession>A0A329SBB3</accession>
<dbReference type="OrthoDB" id="125800at2759"/>
<evidence type="ECO:0000256" key="1">
    <source>
        <dbReference type="SAM" id="SignalP"/>
    </source>
</evidence>
<feature type="signal peptide" evidence="1">
    <location>
        <begin position="1"/>
        <end position="27"/>
    </location>
</feature>
<reference evidence="2 3" key="1">
    <citation type="submission" date="2018-01" db="EMBL/GenBank/DDBJ databases">
        <title>Draft genome of the strawberry crown rot pathogen Phytophthora cactorum.</title>
        <authorList>
            <person name="Armitage A.D."/>
            <person name="Lysoe E."/>
            <person name="Nellist C.F."/>
            <person name="Harrison R.J."/>
            <person name="Brurberg M.B."/>
        </authorList>
    </citation>
    <scope>NUCLEOTIDE SEQUENCE [LARGE SCALE GENOMIC DNA]</scope>
    <source>
        <strain evidence="2 3">10300</strain>
    </source>
</reference>
<dbReference type="STRING" id="29920.A0A329SBB3"/>
<evidence type="ECO:0000313" key="2">
    <source>
        <dbReference type="EMBL" id="RAW34167.1"/>
    </source>
</evidence>
<dbReference type="Proteomes" id="UP000251314">
    <property type="component" value="Unassembled WGS sequence"/>
</dbReference>
<keyword evidence="3" id="KW-1185">Reference proteome</keyword>
<organism evidence="2 3">
    <name type="scientific">Phytophthora cactorum</name>
    <dbReference type="NCBI Taxonomy" id="29920"/>
    <lineage>
        <taxon>Eukaryota</taxon>
        <taxon>Sar</taxon>
        <taxon>Stramenopiles</taxon>
        <taxon>Oomycota</taxon>
        <taxon>Peronosporomycetes</taxon>
        <taxon>Peronosporales</taxon>
        <taxon>Peronosporaceae</taxon>
        <taxon>Phytophthora</taxon>
    </lineage>
</organism>
<feature type="chain" id="PRO_5016271209" evidence="1">
    <location>
        <begin position="28"/>
        <end position="162"/>
    </location>
</feature>
<dbReference type="VEuPathDB" id="FungiDB:PC110_g9501"/>
<gene>
    <name evidence="2" type="ORF">PC110_g9501</name>
</gene>
<protein>
    <submittedName>
        <fullName evidence="2">Uncharacterized protein</fullName>
    </submittedName>
</protein>
<dbReference type="AlphaFoldDB" id="A0A329SBB3"/>